<dbReference type="Proteomes" id="UP000294796">
    <property type="component" value="Unassembled WGS sequence"/>
</dbReference>
<accession>A0A4R5U4C1</accession>
<protein>
    <submittedName>
        <fullName evidence="3">Adenine methyltransferase</fullName>
    </submittedName>
</protein>
<name>A0A4R5U4C1_9GAMM</name>
<dbReference type="InterPro" id="IPR008593">
    <property type="entry name" value="Dam_MeTrfase"/>
</dbReference>
<dbReference type="InterPro" id="IPR002052">
    <property type="entry name" value="DNA_methylase_N6_adenine_CS"/>
</dbReference>
<comment type="caution">
    <text evidence="3">The sequence shown here is derived from an EMBL/GenBank/DDBJ whole genome shotgun (WGS) entry which is preliminary data.</text>
</comment>
<keyword evidence="4" id="KW-1185">Reference proteome</keyword>
<dbReference type="OrthoDB" id="5288620at2"/>
<evidence type="ECO:0000313" key="4">
    <source>
        <dbReference type="Proteomes" id="UP000294796"/>
    </source>
</evidence>
<sequence length="219" mass="23972">MQPKTNVVPLKTATRPKRLPAPEAARLTTACYKACDKDHSTVDWYTPPVIVEALDGKEGFDLDPCTPEDPSRLPAPTARRMITPRQDGLATAWWSRDFVWLNPPYGKGMDKWMAKLANHPGGGVALVPGHMDPAWMHEFVLNHPNTTAILFARGRLKFVRPDGSTGTAAPTGSVFVAYGQRAARNLQRAQASGVLRGKFFAIQRVTRVANANQGSANDE</sequence>
<reference evidence="3 4" key="1">
    <citation type="submission" date="2019-03" db="EMBL/GenBank/DDBJ databases">
        <title>Luteimonas zhaokaii sp.nov., isolated from the rectal contents of Plateau pika in Yushu, Qinghai Province, China.</title>
        <authorList>
            <person name="Zhang G."/>
        </authorList>
    </citation>
    <scope>NUCLEOTIDE SEQUENCE [LARGE SCALE GENOMIC DNA]</scope>
    <source>
        <strain evidence="3 4">B9</strain>
    </source>
</reference>
<dbReference type="AlphaFoldDB" id="A0A4R5U4C1"/>
<organism evidence="3 4">
    <name type="scientific">Luteimonas aestuarii</name>
    <dbReference type="NCBI Taxonomy" id="453837"/>
    <lineage>
        <taxon>Bacteria</taxon>
        <taxon>Pseudomonadati</taxon>
        <taxon>Pseudomonadota</taxon>
        <taxon>Gammaproteobacteria</taxon>
        <taxon>Lysobacterales</taxon>
        <taxon>Lysobacteraceae</taxon>
        <taxon>Luteimonas</taxon>
    </lineage>
</organism>
<keyword evidence="1 3" id="KW-0489">Methyltransferase</keyword>
<dbReference type="EMBL" id="SMTF01000001">
    <property type="protein sequence ID" value="TDK28600.1"/>
    <property type="molecule type" value="Genomic_DNA"/>
</dbReference>
<evidence type="ECO:0000256" key="2">
    <source>
        <dbReference type="ARBA" id="ARBA00022679"/>
    </source>
</evidence>
<evidence type="ECO:0000313" key="3">
    <source>
        <dbReference type="EMBL" id="TDK28600.1"/>
    </source>
</evidence>
<dbReference type="GO" id="GO:0032259">
    <property type="term" value="P:methylation"/>
    <property type="evidence" value="ECO:0007669"/>
    <property type="project" value="UniProtKB-KW"/>
</dbReference>
<dbReference type="GO" id="GO:0009007">
    <property type="term" value="F:site-specific DNA-methyltransferase (adenine-specific) activity"/>
    <property type="evidence" value="ECO:0007669"/>
    <property type="project" value="InterPro"/>
</dbReference>
<dbReference type="PROSITE" id="PS00092">
    <property type="entry name" value="N6_MTASE"/>
    <property type="match status" value="1"/>
</dbReference>
<gene>
    <name evidence="3" type="ORF">E2F46_01590</name>
</gene>
<dbReference type="RefSeq" id="WP_133320420.1">
    <property type="nucleotide sequence ID" value="NZ_SMTF01000001.1"/>
</dbReference>
<dbReference type="GO" id="GO:0009307">
    <property type="term" value="P:DNA restriction-modification system"/>
    <property type="evidence" value="ECO:0007669"/>
    <property type="project" value="InterPro"/>
</dbReference>
<proteinExistence type="predicted"/>
<keyword evidence="2 3" id="KW-0808">Transferase</keyword>
<dbReference type="Pfam" id="PF05869">
    <property type="entry name" value="Dam"/>
    <property type="match status" value="1"/>
</dbReference>
<evidence type="ECO:0000256" key="1">
    <source>
        <dbReference type="ARBA" id="ARBA00022603"/>
    </source>
</evidence>
<dbReference type="GO" id="GO:0003677">
    <property type="term" value="F:DNA binding"/>
    <property type="evidence" value="ECO:0007669"/>
    <property type="project" value="InterPro"/>
</dbReference>